<evidence type="ECO:0000256" key="1">
    <source>
        <dbReference type="SAM" id="MobiDB-lite"/>
    </source>
</evidence>
<gene>
    <name evidence="2" type="ORF">GGX14DRAFT_401964</name>
</gene>
<evidence type="ECO:0000313" key="2">
    <source>
        <dbReference type="EMBL" id="KAJ7198249.1"/>
    </source>
</evidence>
<dbReference type="AlphaFoldDB" id="A0AAD6Y5U3"/>
<name>A0AAD6Y5U3_9AGAR</name>
<dbReference type="Proteomes" id="UP001219525">
    <property type="component" value="Unassembled WGS sequence"/>
</dbReference>
<dbReference type="EMBL" id="JARJCW010000073">
    <property type="protein sequence ID" value="KAJ7198249.1"/>
    <property type="molecule type" value="Genomic_DNA"/>
</dbReference>
<proteinExistence type="predicted"/>
<feature type="compositionally biased region" description="Basic and acidic residues" evidence="1">
    <location>
        <begin position="103"/>
        <end position="117"/>
    </location>
</feature>
<organism evidence="2 3">
    <name type="scientific">Mycena pura</name>
    <dbReference type="NCBI Taxonomy" id="153505"/>
    <lineage>
        <taxon>Eukaryota</taxon>
        <taxon>Fungi</taxon>
        <taxon>Dikarya</taxon>
        <taxon>Basidiomycota</taxon>
        <taxon>Agaricomycotina</taxon>
        <taxon>Agaricomycetes</taxon>
        <taxon>Agaricomycetidae</taxon>
        <taxon>Agaricales</taxon>
        <taxon>Marasmiineae</taxon>
        <taxon>Mycenaceae</taxon>
        <taxon>Mycena</taxon>
    </lineage>
</organism>
<feature type="compositionally biased region" description="Basic and acidic residues" evidence="1">
    <location>
        <begin position="18"/>
        <end position="27"/>
    </location>
</feature>
<protein>
    <submittedName>
        <fullName evidence="2">Uncharacterized protein</fullName>
    </submittedName>
</protein>
<evidence type="ECO:0000313" key="3">
    <source>
        <dbReference type="Proteomes" id="UP001219525"/>
    </source>
</evidence>
<keyword evidence="3" id="KW-1185">Reference proteome</keyword>
<reference evidence="2" key="1">
    <citation type="submission" date="2023-03" db="EMBL/GenBank/DDBJ databases">
        <title>Massive genome expansion in bonnet fungi (Mycena s.s.) driven by repeated elements and novel gene families across ecological guilds.</title>
        <authorList>
            <consortium name="Lawrence Berkeley National Laboratory"/>
            <person name="Harder C.B."/>
            <person name="Miyauchi S."/>
            <person name="Viragh M."/>
            <person name="Kuo A."/>
            <person name="Thoen E."/>
            <person name="Andreopoulos B."/>
            <person name="Lu D."/>
            <person name="Skrede I."/>
            <person name="Drula E."/>
            <person name="Henrissat B."/>
            <person name="Morin E."/>
            <person name="Kohler A."/>
            <person name="Barry K."/>
            <person name="LaButti K."/>
            <person name="Morin E."/>
            <person name="Salamov A."/>
            <person name="Lipzen A."/>
            <person name="Mereny Z."/>
            <person name="Hegedus B."/>
            <person name="Baldrian P."/>
            <person name="Stursova M."/>
            <person name="Weitz H."/>
            <person name="Taylor A."/>
            <person name="Grigoriev I.V."/>
            <person name="Nagy L.G."/>
            <person name="Martin F."/>
            <person name="Kauserud H."/>
        </authorList>
    </citation>
    <scope>NUCLEOTIDE SEQUENCE</scope>
    <source>
        <strain evidence="2">9144</strain>
    </source>
</reference>
<sequence length="138" mass="14803">MLQKQPIPAIYPTLEGRASGHDNEPKPKKLGAGPRMCQAWDCPTGTNVSSIGENRVYKQRMEDTTIAGGCVSADGVRRTKTVVVTAAIVIQVNGTGWTSSKEGQGRGEGQDDPKTDRQATTPGQRNVDPGVRVAETRR</sequence>
<accession>A0AAD6Y5U3</accession>
<feature type="region of interest" description="Disordered" evidence="1">
    <location>
        <begin position="1"/>
        <end position="34"/>
    </location>
</feature>
<feature type="compositionally biased region" description="Polar residues" evidence="1">
    <location>
        <begin position="93"/>
        <end position="102"/>
    </location>
</feature>
<comment type="caution">
    <text evidence="2">The sequence shown here is derived from an EMBL/GenBank/DDBJ whole genome shotgun (WGS) entry which is preliminary data.</text>
</comment>
<feature type="region of interest" description="Disordered" evidence="1">
    <location>
        <begin position="93"/>
        <end position="138"/>
    </location>
</feature>